<sequence>MTKNDASQSRASKPGAAKSRFPVLKTVAGVLVAGAIAWVIVDRFDTPSVLPSVADAVDGERASPKAFDKPLWNELSSAQQVALAPLEPEWNQMEGPRKRKWIQMSARFASLSASEQQRVHERMRQWMKLTPAQRELARENYSRTSRLAQGGDKAADWENYKQLSAEQKRQLANSPAATRHKSIPVALPEAPMLVTPTPCPPNTTRRGAECILIGTDTVVPTDTAGVPPAAQPGGAGPGPAPVVTPGPAASSPGADGGAIAAPGGQQAPAQAANASN</sequence>
<dbReference type="RefSeq" id="WP_071361981.1">
    <property type="nucleotide sequence ID" value="NZ_JRYB01000001.1"/>
</dbReference>
<dbReference type="Proteomes" id="UP000180246">
    <property type="component" value="Unassembled WGS sequence"/>
</dbReference>
<protein>
    <recommendedName>
        <fullName evidence="5">Transmembrane protein</fullName>
    </recommendedName>
</protein>
<evidence type="ECO:0000256" key="1">
    <source>
        <dbReference type="SAM" id="MobiDB-lite"/>
    </source>
</evidence>
<gene>
    <name evidence="3" type="ORF">LO55_2914</name>
</gene>
<accession>A0A1S2NFN8</accession>
<dbReference type="AlphaFoldDB" id="A0A1S2NFN8"/>
<feature type="compositionally biased region" description="Low complexity" evidence="1">
    <location>
        <begin position="245"/>
        <end position="276"/>
    </location>
</feature>
<proteinExistence type="predicted"/>
<evidence type="ECO:0000313" key="4">
    <source>
        <dbReference type="Proteomes" id="UP000180246"/>
    </source>
</evidence>
<dbReference type="InterPro" id="IPR021455">
    <property type="entry name" value="DUF3106"/>
</dbReference>
<feature type="region of interest" description="Disordered" evidence="1">
    <location>
        <begin position="219"/>
        <end position="276"/>
    </location>
</feature>
<keyword evidence="2" id="KW-0472">Membrane</keyword>
<comment type="caution">
    <text evidence="3">The sequence shown here is derived from an EMBL/GenBank/DDBJ whole genome shotgun (WGS) entry which is preliminary data.</text>
</comment>
<dbReference type="Pfam" id="PF11304">
    <property type="entry name" value="DUF3106"/>
    <property type="match status" value="1"/>
</dbReference>
<keyword evidence="2" id="KW-0812">Transmembrane</keyword>
<keyword evidence="2" id="KW-1133">Transmembrane helix</keyword>
<feature type="transmembrane region" description="Helical" evidence="2">
    <location>
        <begin position="21"/>
        <end position="41"/>
    </location>
</feature>
<reference evidence="3 4" key="1">
    <citation type="submission" date="2014-10" db="EMBL/GenBank/DDBJ databases">
        <authorList>
            <person name="Seo M.-J."/>
            <person name="Seok Y.J."/>
            <person name="Cha I.-T."/>
        </authorList>
    </citation>
    <scope>NUCLEOTIDE SEQUENCE [LARGE SCALE GENOMIC DNA]</scope>
    <source>
        <strain evidence="3 4">NEU</strain>
    </source>
</reference>
<evidence type="ECO:0000256" key="2">
    <source>
        <dbReference type="SAM" id="Phobius"/>
    </source>
</evidence>
<evidence type="ECO:0008006" key="5">
    <source>
        <dbReference type="Google" id="ProtNLM"/>
    </source>
</evidence>
<organism evidence="3 4">
    <name type="scientific">Massilia timonae</name>
    <dbReference type="NCBI Taxonomy" id="47229"/>
    <lineage>
        <taxon>Bacteria</taxon>
        <taxon>Pseudomonadati</taxon>
        <taxon>Pseudomonadota</taxon>
        <taxon>Betaproteobacteria</taxon>
        <taxon>Burkholderiales</taxon>
        <taxon>Oxalobacteraceae</taxon>
        <taxon>Telluria group</taxon>
        <taxon>Massilia</taxon>
    </lineage>
</organism>
<name>A0A1S2NFN8_9BURK</name>
<dbReference type="EMBL" id="JRYB01000001">
    <property type="protein sequence ID" value="OIJ43848.1"/>
    <property type="molecule type" value="Genomic_DNA"/>
</dbReference>
<evidence type="ECO:0000313" key="3">
    <source>
        <dbReference type="EMBL" id="OIJ43848.1"/>
    </source>
</evidence>